<dbReference type="HOGENOM" id="CLU_1025340_0_0_2"/>
<keyword evidence="2" id="KW-1185">Reference proteome</keyword>
<proteinExistence type="predicted"/>
<protein>
    <submittedName>
        <fullName evidence="1">Uncharacterized protein</fullName>
    </submittedName>
</protein>
<dbReference type="Proteomes" id="UP000003980">
    <property type="component" value="Unassembled WGS sequence"/>
</dbReference>
<evidence type="ECO:0000313" key="1">
    <source>
        <dbReference type="EMBL" id="EHP70887.1"/>
    </source>
</evidence>
<organism evidence="1 2">
    <name type="scientific">Metallosphaera yellowstonensis MK1</name>
    <dbReference type="NCBI Taxonomy" id="671065"/>
    <lineage>
        <taxon>Archaea</taxon>
        <taxon>Thermoproteota</taxon>
        <taxon>Thermoprotei</taxon>
        <taxon>Sulfolobales</taxon>
        <taxon>Sulfolobaceae</taxon>
        <taxon>Metallosphaera</taxon>
    </lineage>
</organism>
<evidence type="ECO:0000313" key="2">
    <source>
        <dbReference type="Proteomes" id="UP000003980"/>
    </source>
</evidence>
<name>H2C3R6_9CREN</name>
<dbReference type="EMBL" id="JH597761">
    <property type="protein sequence ID" value="EHP70887.1"/>
    <property type="molecule type" value="Genomic_DNA"/>
</dbReference>
<sequence length="279" mass="31621">MVFEGYMLRHAGWVWAVKGCYHPEGYAVALPRLVNGVKVKTLKEGMRLVRERFPQYLRFVEEIGFEVPLVPLKESEVLNPFEVKPRGVLRDFLTFFKDAGVTGSYLYAGNGTDMDVLSLSEENVETLRNLRRAGLTSPLFHYSKGEVEGLLETDFAILKAYRLTEGTYMGIPYTFKIVRCEDPSPASGLTRVRGEVVITQSVKPYSLPLKYLGRLDGEEVTVTSYRSRYSELPPGTKLYVEGTVIRRREFLDLDLDLAEEVRILELGSWSELSLSSSQV</sequence>
<dbReference type="AlphaFoldDB" id="H2C3R6"/>
<accession>H2C3R6</accession>
<gene>
    <name evidence="1" type="ORF">MetMK1DRAFT_00013910</name>
</gene>
<dbReference type="eggNOG" id="arCOG01830">
    <property type="taxonomic scope" value="Archaea"/>
</dbReference>
<reference evidence="1 2" key="1">
    <citation type="submission" date="2012-01" db="EMBL/GenBank/DDBJ databases">
        <title>Improved High-Quality Draft sequence of Metallosphaera yellowstonensis MK1.</title>
        <authorList>
            <consortium name="US DOE Joint Genome Institute"/>
            <person name="Lucas S."/>
            <person name="Han J."/>
            <person name="Cheng J.-F."/>
            <person name="Goodwin L."/>
            <person name="Pitluck S."/>
            <person name="Peters L."/>
            <person name="Teshima H."/>
            <person name="Detter J.C."/>
            <person name="Han C."/>
            <person name="Tapia R."/>
            <person name="Land M."/>
            <person name="Hauser L."/>
            <person name="Kyrpides N."/>
            <person name="Kozubal M."/>
            <person name="Macur R.E."/>
            <person name="Jay Z."/>
            <person name="Inskeep W."/>
            <person name="Woyke T."/>
        </authorList>
    </citation>
    <scope>NUCLEOTIDE SEQUENCE [LARGE SCALE GENOMIC DNA]</scope>
    <source>
        <strain evidence="1 2">MK1</strain>
    </source>
</reference>